<evidence type="ECO:0000256" key="2">
    <source>
        <dbReference type="ARBA" id="ARBA00022803"/>
    </source>
</evidence>
<dbReference type="Pfam" id="PF14559">
    <property type="entry name" value="TPR_19"/>
    <property type="match status" value="2"/>
</dbReference>
<evidence type="ECO:0000313" key="4">
    <source>
        <dbReference type="EMBL" id="WEK47159.1"/>
    </source>
</evidence>
<dbReference type="InterPro" id="IPR013105">
    <property type="entry name" value="TPR_2"/>
</dbReference>
<feature type="signal peptide" evidence="3">
    <location>
        <begin position="1"/>
        <end position="27"/>
    </location>
</feature>
<dbReference type="PANTHER" id="PTHR44917">
    <property type="entry name" value="PROTEIN HIGH CHLOROPHYLL FLUORESCENT 107"/>
    <property type="match status" value="1"/>
</dbReference>
<feature type="chain" id="PRO_5042515681" evidence="3">
    <location>
        <begin position="28"/>
        <end position="596"/>
    </location>
</feature>
<dbReference type="Pfam" id="PF13432">
    <property type="entry name" value="TPR_16"/>
    <property type="match status" value="2"/>
</dbReference>
<proteinExistence type="predicted"/>
<dbReference type="SMART" id="SM00028">
    <property type="entry name" value="TPR"/>
    <property type="match status" value="6"/>
</dbReference>
<reference evidence="4" key="1">
    <citation type="submission" date="2023-03" db="EMBL/GenBank/DDBJ databases">
        <title>Andean soil-derived lignocellulolytic bacterial consortium as a source of novel taxa and putative plastic-active enzymes.</title>
        <authorList>
            <person name="Diaz-Garcia L."/>
            <person name="Chuvochina M."/>
            <person name="Feuerriegel G."/>
            <person name="Bunk B."/>
            <person name="Sproer C."/>
            <person name="Streit W.R."/>
            <person name="Rodriguez L.M."/>
            <person name="Overmann J."/>
            <person name="Jimenez D.J."/>
        </authorList>
    </citation>
    <scope>NUCLEOTIDE SEQUENCE</scope>
    <source>
        <strain evidence="4">MAG 26</strain>
    </source>
</reference>
<keyword evidence="1" id="KW-0677">Repeat</keyword>
<dbReference type="InterPro" id="IPR011990">
    <property type="entry name" value="TPR-like_helical_dom_sf"/>
</dbReference>
<dbReference type="InterPro" id="IPR019734">
    <property type="entry name" value="TPR_rpt"/>
</dbReference>
<gene>
    <name evidence="4" type="ORF">P0Y56_02425</name>
</gene>
<evidence type="ECO:0000313" key="5">
    <source>
        <dbReference type="Proteomes" id="UP001218362"/>
    </source>
</evidence>
<evidence type="ECO:0000256" key="1">
    <source>
        <dbReference type="ARBA" id="ARBA00022737"/>
    </source>
</evidence>
<dbReference type="AlphaFoldDB" id="A0AAJ5X710"/>
<dbReference type="KEGG" id="acob:P0Y56_02425"/>
<evidence type="ECO:0000256" key="3">
    <source>
        <dbReference type="SAM" id="SignalP"/>
    </source>
</evidence>
<keyword evidence="3" id="KW-0732">Signal</keyword>
<dbReference type="Proteomes" id="UP001218362">
    <property type="component" value="Chromosome"/>
</dbReference>
<dbReference type="Pfam" id="PF07719">
    <property type="entry name" value="TPR_2"/>
    <property type="match status" value="1"/>
</dbReference>
<name>A0AAJ5X710_9SPHN</name>
<keyword evidence="2" id="KW-0802">TPR repeat</keyword>
<dbReference type="GO" id="GO:0003729">
    <property type="term" value="F:mRNA binding"/>
    <property type="evidence" value="ECO:0007669"/>
    <property type="project" value="InterPro"/>
</dbReference>
<dbReference type="InterPro" id="IPR044624">
    <property type="entry name" value="Mbb1-like"/>
</dbReference>
<dbReference type="SUPFAM" id="SSF48452">
    <property type="entry name" value="TPR-like"/>
    <property type="match status" value="3"/>
</dbReference>
<dbReference type="PANTHER" id="PTHR44917:SF1">
    <property type="entry name" value="PROTEIN HIGH CHLOROPHYLL FLUORESCENT 107"/>
    <property type="match status" value="1"/>
</dbReference>
<protein>
    <submittedName>
        <fullName evidence="4">Tetratricopeptide repeat protein</fullName>
    </submittedName>
</protein>
<accession>A0AAJ5X710</accession>
<dbReference type="GO" id="GO:0006397">
    <property type="term" value="P:mRNA processing"/>
    <property type="evidence" value="ECO:0007669"/>
    <property type="project" value="InterPro"/>
</dbReference>
<dbReference type="EMBL" id="CP119316">
    <property type="protein sequence ID" value="WEK47159.1"/>
    <property type="molecule type" value="Genomic_DNA"/>
</dbReference>
<dbReference type="Gene3D" id="1.25.40.10">
    <property type="entry name" value="Tetratricopeptide repeat domain"/>
    <property type="match status" value="3"/>
</dbReference>
<sequence length="596" mass="63835">MPDSRRRLRGALAALTLLVLAVPLSGAGGEAEAAFKDGRAALLRGDGVAAEVALRRAVDAGAGKPAVAAWMGEAYLDQGNLDAARTWLGPGQFSPATRQHGFHMLARLELADDDLAAAGQAFAKALEGNGGTAEIWVDLGRLHYRAGEHHQALAAAETALRLDRTNIRALEFRGQLARDAQGPIASLPWFEEGLTHAPDDMSLLGEYAATLGEAGRAKDMLRVTRQMIALDGENPRAFYLQAVLAARAGNFGLARKLLYRTDDKFDQMPAAMLLEGVLEMDAGNWTLAVEALDQLARLQPDNDRITLLLARAMLENGDGSEVIARYRKLADGRGASPYLLTLIGRAFEQDGDRESAAIYLDRAARVPSSAILALPVGETGELVLFRYGGDPYRIDAAVPRLRHMLAAGRVAEAAGVAAALMRRYPGSADIETLSGDVALARGDGAEALRFYSSAAQISRPFTLMTRMAAALRLTGGEAEARKLAAGFLAQHPQDGEAAEFLARMAMQAGQWQRARVLYAYARTRNGGRNPLLYATLADAQLRLGNDAEALDDADSAFEMQRANPAVSRVFARALERAGRGKEAKALLAKAQRTPFA</sequence>
<organism evidence="4 5">
    <name type="scientific">Candidatus Andeanibacterium colombiense</name>
    <dbReference type="NCBI Taxonomy" id="3121345"/>
    <lineage>
        <taxon>Bacteria</taxon>
        <taxon>Pseudomonadati</taxon>
        <taxon>Pseudomonadota</taxon>
        <taxon>Alphaproteobacteria</taxon>
        <taxon>Sphingomonadales</taxon>
        <taxon>Sphingomonadaceae</taxon>
        <taxon>Candidatus Andeanibacterium</taxon>
    </lineage>
</organism>